<feature type="chain" id="PRO_5011397519" description="DUF4198 domain-containing protein" evidence="1">
    <location>
        <begin position="22"/>
        <end position="255"/>
    </location>
</feature>
<evidence type="ECO:0008006" key="6">
    <source>
        <dbReference type="Google" id="ProtNLM"/>
    </source>
</evidence>
<evidence type="ECO:0000313" key="2">
    <source>
        <dbReference type="EMBL" id="BAX52103.1"/>
    </source>
</evidence>
<feature type="signal peptide" evidence="1">
    <location>
        <begin position="1"/>
        <end position="21"/>
    </location>
</feature>
<dbReference type="Proteomes" id="UP000516656">
    <property type="component" value="Chromosome 1"/>
</dbReference>
<keyword evidence="1" id="KW-0732">Signal</keyword>
<dbReference type="GeneID" id="93396960"/>
<gene>
    <name evidence="3" type="ORF">IC627_12045</name>
    <name evidence="2" type="ORF">PDPUS_1_00729</name>
</gene>
<protein>
    <recommendedName>
        <fullName evidence="6">DUF4198 domain-containing protein</fullName>
    </recommendedName>
</protein>
<dbReference type="AlphaFoldDB" id="A0A1Q9H6Z3"/>
<evidence type="ECO:0000256" key="1">
    <source>
        <dbReference type="SAM" id="SignalP"/>
    </source>
</evidence>
<accession>A0A1Q9H6Z3</accession>
<evidence type="ECO:0000313" key="3">
    <source>
        <dbReference type="EMBL" id="QOD55996.1"/>
    </source>
</evidence>
<evidence type="ECO:0000313" key="5">
    <source>
        <dbReference type="Proteomes" id="UP000516656"/>
    </source>
</evidence>
<evidence type="ECO:0000313" key="4">
    <source>
        <dbReference type="Proteomes" id="UP000218676"/>
    </source>
</evidence>
<organism evidence="3 5">
    <name type="scientific">Photobacterium damsela subsp. piscicida</name>
    <name type="common">Pasteurella piscicida</name>
    <dbReference type="NCBI Taxonomy" id="38294"/>
    <lineage>
        <taxon>Bacteria</taxon>
        <taxon>Pseudomonadati</taxon>
        <taxon>Pseudomonadota</taxon>
        <taxon>Gammaproteobacteria</taxon>
        <taxon>Vibrionales</taxon>
        <taxon>Vibrionaceae</taxon>
        <taxon>Photobacterium</taxon>
    </lineage>
</organism>
<proteinExistence type="predicted"/>
<dbReference type="EMBL" id="CP061854">
    <property type="protein sequence ID" value="QOD55996.1"/>
    <property type="molecule type" value="Genomic_DNA"/>
</dbReference>
<sequence>MKKLYCLIALMVCSLASNVLAHEFYYPSDTKERQIAANMPTLSTNLDTIPYSYLLYGFTLHVEINGAELNTTDVNAIRNATTVSTPNVVRPYRVSNNTISYRISGNHDLRVINFMTLSIDQNVLSAPHSLSITLPVFQDIAPPDTPHPDANKTAALTVASVKATDFLDGSGVVFTMTLNEGAFLPGCADPIAHSIMNTSNVQGLVRIWHKTSNRVEFVVQGGYYTPDSGNWNFELAPETTSLNRVLHVSTPIIHE</sequence>
<dbReference type="EMBL" id="AP018045">
    <property type="protein sequence ID" value="BAX52103.1"/>
    <property type="molecule type" value="Genomic_DNA"/>
</dbReference>
<reference evidence="4" key="2">
    <citation type="submission" date="2017-05" db="EMBL/GenBank/DDBJ databases">
        <title>Whole genome sequence of fish pathogenic bacteria, Photobacterium damselae subsp. piscicida, strain 91-197, isolated from hybrid striped bass (Morone sp.) in USA.</title>
        <authorList>
            <person name="Teru Y."/>
            <person name="Hikima J."/>
            <person name="Kono T."/>
            <person name="Sakai M."/>
            <person name="Takano T."/>
            <person name="Hawke J.P."/>
            <person name="Takeyama H."/>
            <person name="Aoki T."/>
        </authorList>
    </citation>
    <scope>NUCLEOTIDE SEQUENCE [LARGE SCALE GENOMIC DNA]</scope>
    <source>
        <strain evidence="4">91-197</strain>
    </source>
</reference>
<reference evidence="3 5" key="3">
    <citation type="submission" date="2020-09" db="EMBL/GenBank/DDBJ databases">
        <title>Complete, closed and curated genome sequences of Photobacterium damselae subsp. piscicida isolates from Australia indicate localised evolution and additional plasmid-borne pathogenicity mechanisms.</title>
        <authorList>
            <person name="Baseggio L."/>
            <person name="Silayeva O."/>
            <person name="Buller N."/>
            <person name="Landos M."/>
            <person name="Engelstaedter J."/>
            <person name="Barnes A.C."/>
        </authorList>
    </citation>
    <scope>NUCLEOTIDE SEQUENCE [LARGE SCALE GENOMIC DNA]</scope>
    <source>
        <strain evidence="3 5">AS-16-0540-1</strain>
    </source>
</reference>
<name>A0A1Q9H6Z3_PHODP</name>
<dbReference type="Proteomes" id="UP000218676">
    <property type="component" value="Chromosome 1"/>
</dbReference>
<dbReference type="RefSeq" id="WP_044176451.1">
    <property type="nucleotide sequence ID" value="NZ_AP018045.1"/>
</dbReference>
<reference evidence="2" key="1">
    <citation type="journal article" date="2017" name="Genome Announc.">
        <title>Whole-Genome Sequence of Photobacterium damselae subsp. piscicida Strain 91-197, Isolated from Hybrid Striped Bass (Morone sp.) in the United States.</title>
        <authorList>
            <person name="Teru Y."/>
            <person name="Hikima J."/>
            <person name="Kono T."/>
            <person name="Sakai M."/>
            <person name="Takano T."/>
            <person name="Hawke J.P."/>
            <person name="Takeyama H."/>
            <person name="Aoki T."/>
        </authorList>
    </citation>
    <scope>NUCLEOTIDE SEQUENCE</scope>
    <source>
        <strain evidence="2">91-197</strain>
    </source>
</reference>